<proteinExistence type="predicted"/>
<dbReference type="AlphaFoldDB" id="A0A345ZBV2"/>
<dbReference type="EMBL" id="CP025544">
    <property type="protein sequence ID" value="AXK60769.1"/>
    <property type="molecule type" value="Genomic_DNA"/>
</dbReference>
<keyword evidence="2" id="KW-1185">Reference proteome</keyword>
<evidence type="ECO:0000313" key="2">
    <source>
        <dbReference type="Proteomes" id="UP000254834"/>
    </source>
</evidence>
<evidence type="ECO:0000313" key="1">
    <source>
        <dbReference type="EMBL" id="AXK60769.1"/>
    </source>
</evidence>
<dbReference type="Proteomes" id="UP000254834">
    <property type="component" value="Chromosome"/>
</dbReference>
<reference evidence="1 2" key="1">
    <citation type="submission" date="2017-12" db="EMBL/GenBank/DDBJ databases">
        <title>Chromulinavorax destructans is a abundant pathogen of dominant heterotrophic picoflagllates.</title>
        <authorList>
            <person name="Deeg C.M."/>
            <person name="Zimmer M."/>
            <person name="Suttle C.A."/>
        </authorList>
    </citation>
    <scope>NUCLEOTIDE SEQUENCE [LARGE SCALE GENOMIC DNA]</scope>
    <source>
        <strain evidence="1 2">SeV1</strain>
    </source>
</reference>
<name>A0A345ZBV2_9BACT</name>
<gene>
    <name evidence="1" type="ORF">C0J27_03405</name>
</gene>
<dbReference type="RefSeq" id="WP_115585784.1">
    <property type="nucleotide sequence ID" value="NZ_CP025544.1"/>
</dbReference>
<organism evidence="1 2">
    <name type="scientific">Candidatus Chromulinivorax destructor</name>
    <dbReference type="NCBI Taxonomy" id="2066483"/>
    <lineage>
        <taxon>Bacteria</taxon>
        <taxon>Candidatus Babelota</taxon>
        <taxon>Candidatus Babeliae</taxon>
        <taxon>Candidatus Babeliales</taxon>
        <taxon>Candidatus Chromulinivoraceae</taxon>
        <taxon>Candidatus Chromulinivorax</taxon>
    </lineage>
</organism>
<dbReference type="KEGG" id="cdes:C0J27_03405"/>
<sequence>MTQFHTRIIFLLSFSFQISSSVEILQPGQSIQFNEIKGSCVHQVTVRYTSNNPDSYVQYEHNNQRQSRQAVVTAVNVCLAPDRLSTTVIEVGQDLLSSNSHQNHTLQLNNSSRASVIPIQACNQAHTQEQINSSFFTSCFCCFGSTD</sequence>
<protein>
    <submittedName>
        <fullName evidence="1">Uncharacterized protein</fullName>
    </submittedName>
</protein>
<accession>A0A345ZBV2</accession>